<keyword evidence="8" id="KW-1185">Reference proteome</keyword>
<comment type="subcellular location">
    <subcellularLocation>
        <location evidence="1">Membrane</location>
        <topology evidence="1">Multi-pass membrane protein</topology>
    </subcellularLocation>
</comment>
<dbReference type="EMBL" id="BTGC01000003">
    <property type="protein sequence ID" value="GMM51037.1"/>
    <property type="molecule type" value="Genomic_DNA"/>
</dbReference>
<dbReference type="GO" id="GO:0016236">
    <property type="term" value="P:macroautophagy"/>
    <property type="evidence" value="ECO:0007669"/>
    <property type="project" value="TreeGrafter"/>
</dbReference>
<evidence type="ECO:0000256" key="2">
    <source>
        <dbReference type="ARBA" id="ARBA00022692"/>
    </source>
</evidence>
<dbReference type="InterPro" id="IPR051668">
    <property type="entry name" value="ATG33"/>
</dbReference>
<sequence>MCCPIFVSKVAGTVTLGLWAGYNFSLVQRRGRYCHCVKCRFIPKKCVSCFQEECNSTSTLQYLHNTFGALMKSLHISAVSGLVCITNTIAYTLSSRSGKHPYLLYVALASPLVGVLQFYGSKELSTQVKKSIEFFSQTKEAQESETASISSNDLTGNDYDHVTVNDAKEKAELKVETPGEDKENLFTHLEHGDLSVTQKYRIFSTVVAGLSGFLYLVSVIGLAGEKRRV</sequence>
<proteinExistence type="inferred from homology"/>
<dbReference type="Proteomes" id="UP001362899">
    <property type="component" value="Unassembled WGS sequence"/>
</dbReference>
<dbReference type="AlphaFoldDB" id="A0AAV5RJ40"/>
<protein>
    <submittedName>
        <fullName evidence="7">Uncharacterized protein</fullName>
    </submittedName>
</protein>
<evidence type="ECO:0000256" key="5">
    <source>
        <dbReference type="ARBA" id="ARBA00038013"/>
    </source>
</evidence>
<feature type="transmembrane region" description="Helical" evidence="6">
    <location>
        <begin position="202"/>
        <end position="223"/>
    </location>
</feature>
<dbReference type="PANTHER" id="PTHR37278">
    <property type="entry name" value="AUTOPHAGY-RELATED PROTEIN 33-RELATED"/>
    <property type="match status" value="1"/>
</dbReference>
<keyword evidence="3 6" id="KW-1133">Transmembrane helix</keyword>
<accession>A0AAV5RJ40</accession>
<reference evidence="7 8" key="1">
    <citation type="journal article" date="2023" name="Elife">
        <title>Identification of key yeast species and microbe-microbe interactions impacting larval growth of Drosophila in the wild.</title>
        <authorList>
            <person name="Mure A."/>
            <person name="Sugiura Y."/>
            <person name="Maeda R."/>
            <person name="Honda K."/>
            <person name="Sakurai N."/>
            <person name="Takahashi Y."/>
            <person name="Watada M."/>
            <person name="Katoh T."/>
            <person name="Gotoh A."/>
            <person name="Gotoh Y."/>
            <person name="Taniguchi I."/>
            <person name="Nakamura K."/>
            <person name="Hayashi T."/>
            <person name="Katayama T."/>
            <person name="Uemura T."/>
            <person name="Hattori Y."/>
        </authorList>
    </citation>
    <scope>NUCLEOTIDE SEQUENCE [LARGE SCALE GENOMIC DNA]</scope>
    <source>
        <strain evidence="7 8">SB-73</strain>
    </source>
</reference>
<keyword evidence="4 6" id="KW-0472">Membrane</keyword>
<evidence type="ECO:0000313" key="8">
    <source>
        <dbReference type="Proteomes" id="UP001362899"/>
    </source>
</evidence>
<evidence type="ECO:0000256" key="1">
    <source>
        <dbReference type="ARBA" id="ARBA00004141"/>
    </source>
</evidence>
<dbReference type="PANTHER" id="PTHR37278:SF1">
    <property type="entry name" value="AUTOPHAGY-RELATED PROTEIN 33-RELATED"/>
    <property type="match status" value="1"/>
</dbReference>
<gene>
    <name evidence="7" type="ORF">DASB73_019950</name>
</gene>
<comment type="caution">
    <text evidence="7">The sequence shown here is derived from an EMBL/GenBank/DDBJ whole genome shotgun (WGS) entry which is preliminary data.</text>
</comment>
<keyword evidence="2 6" id="KW-0812">Transmembrane</keyword>
<dbReference type="GO" id="GO:0005741">
    <property type="term" value="C:mitochondrial outer membrane"/>
    <property type="evidence" value="ECO:0007669"/>
    <property type="project" value="TreeGrafter"/>
</dbReference>
<evidence type="ECO:0000256" key="4">
    <source>
        <dbReference type="ARBA" id="ARBA00023136"/>
    </source>
</evidence>
<feature type="transmembrane region" description="Helical" evidence="6">
    <location>
        <begin position="102"/>
        <end position="120"/>
    </location>
</feature>
<name>A0AAV5RJ40_STABA</name>
<feature type="transmembrane region" description="Helical" evidence="6">
    <location>
        <begin position="74"/>
        <end position="93"/>
    </location>
</feature>
<dbReference type="GO" id="GO:0000422">
    <property type="term" value="P:autophagy of mitochondrion"/>
    <property type="evidence" value="ECO:0007669"/>
    <property type="project" value="TreeGrafter"/>
</dbReference>
<organism evidence="7 8">
    <name type="scientific">Starmerella bacillaris</name>
    <name type="common">Yeast</name>
    <name type="synonym">Candida zemplinina</name>
    <dbReference type="NCBI Taxonomy" id="1247836"/>
    <lineage>
        <taxon>Eukaryota</taxon>
        <taxon>Fungi</taxon>
        <taxon>Dikarya</taxon>
        <taxon>Ascomycota</taxon>
        <taxon>Saccharomycotina</taxon>
        <taxon>Dipodascomycetes</taxon>
        <taxon>Dipodascales</taxon>
        <taxon>Trichomonascaceae</taxon>
        <taxon>Starmerella</taxon>
    </lineage>
</organism>
<evidence type="ECO:0000313" key="7">
    <source>
        <dbReference type="EMBL" id="GMM51037.1"/>
    </source>
</evidence>
<evidence type="ECO:0000256" key="6">
    <source>
        <dbReference type="SAM" id="Phobius"/>
    </source>
</evidence>
<comment type="similarity">
    <text evidence="5">Belongs to the ATG33 family.</text>
</comment>
<evidence type="ECO:0000256" key="3">
    <source>
        <dbReference type="ARBA" id="ARBA00022989"/>
    </source>
</evidence>